<organism evidence="4 5">
    <name type="scientific">[Myrmecia] bisecta</name>
    <dbReference type="NCBI Taxonomy" id="41462"/>
    <lineage>
        <taxon>Eukaryota</taxon>
        <taxon>Viridiplantae</taxon>
        <taxon>Chlorophyta</taxon>
        <taxon>core chlorophytes</taxon>
        <taxon>Trebouxiophyceae</taxon>
        <taxon>Trebouxiales</taxon>
        <taxon>Trebouxiaceae</taxon>
        <taxon>Myrmecia</taxon>
    </lineage>
</organism>
<protein>
    <recommendedName>
        <fullName evidence="3">Thioesterase domain-containing protein</fullName>
    </recommendedName>
</protein>
<dbReference type="InterPro" id="IPR012223">
    <property type="entry name" value="TEII"/>
</dbReference>
<dbReference type="Pfam" id="PF00975">
    <property type="entry name" value="Thioesterase"/>
    <property type="match status" value="1"/>
</dbReference>
<comment type="caution">
    <text evidence="4">The sequence shown here is derived from an EMBL/GenBank/DDBJ whole genome shotgun (WGS) entry which is preliminary data.</text>
</comment>
<sequence length="243" mass="26693">MATSNGSKWILPDTSPGLPPCDDRAQLPPSIQVMPVELPGRNSRMRDPKHTSMRALVDSCLQPEDGILPLLREKPYALFGHSMGAWVAYELAQEMQQRGEPLPLALYASANRAPHLASQDVDATQLHSLPSAAFWPAFERRYGHNPSLPRLPITPLSCPITAIGGTKDTRYTPAQLGAWTLHTSRRFDEVWVQGSHRFLLEPAGRKQLLDHLARHLPDLLLPTAPACGADDELAAPVHCKGMA</sequence>
<dbReference type="SUPFAM" id="SSF53474">
    <property type="entry name" value="alpha/beta-Hydrolases"/>
    <property type="match status" value="1"/>
</dbReference>
<accession>A0AAW1QRS6</accession>
<proteinExistence type="inferred from homology"/>
<dbReference type="Proteomes" id="UP001489004">
    <property type="component" value="Unassembled WGS sequence"/>
</dbReference>
<evidence type="ECO:0000313" key="4">
    <source>
        <dbReference type="EMBL" id="KAK9823821.1"/>
    </source>
</evidence>
<name>A0AAW1QRS6_9CHLO</name>
<dbReference type="Gene3D" id="3.40.50.1820">
    <property type="entry name" value="alpha/beta hydrolase"/>
    <property type="match status" value="1"/>
</dbReference>
<dbReference type="InterPro" id="IPR001031">
    <property type="entry name" value="Thioesterase"/>
</dbReference>
<dbReference type="InterPro" id="IPR029058">
    <property type="entry name" value="AB_hydrolase_fold"/>
</dbReference>
<comment type="similarity">
    <text evidence="1">Belongs to the thioesterase family.</text>
</comment>
<evidence type="ECO:0000256" key="1">
    <source>
        <dbReference type="ARBA" id="ARBA00007169"/>
    </source>
</evidence>
<feature type="domain" description="Thioesterase" evidence="3">
    <location>
        <begin position="26"/>
        <end position="122"/>
    </location>
</feature>
<keyword evidence="5" id="KW-1185">Reference proteome</keyword>
<dbReference type="PANTHER" id="PTHR11487:SF0">
    <property type="entry name" value="S-ACYL FATTY ACID SYNTHASE THIOESTERASE, MEDIUM CHAIN"/>
    <property type="match status" value="1"/>
</dbReference>
<gene>
    <name evidence="4" type="ORF">WJX72_005736</name>
</gene>
<evidence type="ECO:0000313" key="5">
    <source>
        <dbReference type="Proteomes" id="UP001489004"/>
    </source>
</evidence>
<feature type="region of interest" description="Disordered" evidence="2">
    <location>
        <begin position="1"/>
        <end position="20"/>
    </location>
</feature>
<dbReference type="EMBL" id="JALJOR010000002">
    <property type="protein sequence ID" value="KAK9823821.1"/>
    <property type="molecule type" value="Genomic_DNA"/>
</dbReference>
<evidence type="ECO:0000259" key="3">
    <source>
        <dbReference type="Pfam" id="PF00975"/>
    </source>
</evidence>
<reference evidence="4 5" key="1">
    <citation type="journal article" date="2024" name="Nat. Commun.">
        <title>Phylogenomics reveals the evolutionary origins of lichenization in chlorophyte algae.</title>
        <authorList>
            <person name="Puginier C."/>
            <person name="Libourel C."/>
            <person name="Otte J."/>
            <person name="Skaloud P."/>
            <person name="Haon M."/>
            <person name="Grisel S."/>
            <person name="Petersen M."/>
            <person name="Berrin J.G."/>
            <person name="Delaux P.M."/>
            <person name="Dal Grande F."/>
            <person name="Keller J."/>
        </authorList>
    </citation>
    <scope>NUCLEOTIDE SEQUENCE [LARGE SCALE GENOMIC DNA]</scope>
    <source>
        <strain evidence="4 5">SAG 2043</strain>
    </source>
</reference>
<dbReference type="GO" id="GO:0008610">
    <property type="term" value="P:lipid biosynthetic process"/>
    <property type="evidence" value="ECO:0007669"/>
    <property type="project" value="TreeGrafter"/>
</dbReference>
<dbReference type="AlphaFoldDB" id="A0AAW1QRS6"/>
<evidence type="ECO:0000256" key="2">
    <source>
        <dbReference type="SAM" id="MobiDB-lite"/>
    </source>
</evidence>
<dbReference type="PANTHER" id="PTHR11487">
    <property type="entry name" value="THIOESTERASE"/>
    <property type="match status" value="1"/>
</dbReference>